<evidence type="ECO:0000313" key="3">
    <source>
        <dbReference type="Proteomes" id="UP001234989"/>
    </source>
</evidence>
<dbReference type="EMBL" id="CP133617">
    <property type="protein sequence ID" value="WMV33024.1"/>
    <property type="molecule type" value="Genomic_DNA"/>
</dbReference>
<proteinExistence type="predicted"/>
<accession>A0AAF0TUS2</accession>
<dbReference type="AlphaFoldDB" id="A0AAF0TUS2"/>
<protein>
    <submittedName>
        <fullName evidence="2">Uncharacterized protein</fullName>
    </submittedName>
</protein>
<evidence type="ECO:0000256" key="1">
    <source>
        <dbReference type="SAM" id="MobiDB-lite"/>
    </source>
</evidence>
<reference evidence="2" key="1">
    <citation type="submission" date="2023-08" db="EMBL/GenBank/DDBJ databases">
        <title>A de novo genome assembly of Solanum verrucosum Schlechtendal, a Mexican diploid species geographically isolated from the other diploid A-genome species in potato relatives.</title>
        <authorList>
            <person name="Hosaka K."/>
        </authorList>
    </citation>
    <scope>NUCLEOTIDE SEQUENCE</scope>
    <source>
        <tissue evidence="2">Young leaves</tissue>
    </source>
</reference>
<name>A0AAF0TUS2_SOLVR</name>
<organism evidence="2 3">
    <name type="scientific">Solanum verrucosum</name>
    <dbReference type="NCBI Taxonomy" id="315347"/>
    <lineage>
        <taxon>Eukaryota</taxon>
        <taxon>Viridiplantae</taxon>
        <taxon>Streptophyta</taxon>
        <taxon>Embryophyta</taxon>
        <taxon>Tracheophyta</taxon>
        <taxon>Spermatophyta</taxon>
        <taxon>Magnoliopsida</taxon>
        <taxon>eudicotyledons</taxon>
        <taxon>Gunneridae</taxon>
        <taxon>Pentapetalae</taxon>
        <taxon>asterids</taxon>
        <taxon>lamiids</taxon>
        <taxon>Solanales</taxon>
        <taxon>Solanaceae</taxon>
        <taxon>Solanoideae</taxon>
        <taxon>Solaneae</taxon>
        <taxon>Solanum</taxon>
    </lineage>
</organism>
<feature type="compositionally biased region" description="Polar residues" evidence="1">
    <location>
        <begin position="17"/>
        <end position="29"/>
    </location>
</feature>
<keyword evidence="3" id="KW-1185">Reference proteome</keyword>
<evidence type="ECO:0000313" key="2">
    <source>
        <dbReference type="EMBL" id="WMV33024.1"/>
    </source>
</evidence>
<feature type="region of interest" description="Disordered" evidence="1">
    <location>
        <begin position="1"/>
        <end position="29"/>
    </location>
</feature>
<feature type="non-terminal residue" evidence="2">
    <location>
        <position position="1"/>
    </location>
</feature>
<sequence length="100" mass="10680">NSTSNPNPKNNGRKPSPQKNGSAKFSSKNPHLVMGEVKIVKRGQVVLSTTNGLGMITIADFYAGSDFSSSPPPSSLLSDNLDATSDLRRLLTVSMMMIID</sequence>
<feature type="compositionally biased region" description="Polar residues" evidence="1">
    <location>
        <begin position="1"/>
        <end position="10"/>
    </location>
</feature>
<dbReference type="Proteomes" id="UP001234989">
    <property type="component" value="Chromosome 6"/>
</dbReference>
<gene>
    <name evidence="2" type="ORF">MTR67_026409</name>
</gene>